<evidence type="ECO:0000313" key="4">
    <source>
        <dbReference type="Proteomes" id="UP001374579"/>
    </source>
</evidence>
<evidence type="ECO:0000313" key="3">
    <source>
        <dbReference type="EMBL" id="KAK7090269.1"/>
    </source>
</evidence>
<dbReference type="AlphaFoldDB" id="A0AAN9ANU5"/>
<keyword evidence="2" id="KW-0732">Signal</keyword>
<gene>
    <name evidence="3" type="ORF">V1264_010086</name>
</gene>
<dbReference type="EMBL" id="JBAMIC010000024">
    <property type="protein sequence ID" value="KAK7090269.1"/>
    <property type="molecule type" value="Genomic_DNA"/>
</dbReference>
<reference evidence="3 4" key="1">
    <citation type="submission" date="2024-02" db="EMBL/GenBank/DDBJ databases">
        <title>Chromosome-scale genome assembly of the rough periwinkle Littorina saxatilis.</title>
        <authorList>
            <person name="De Jode A."/>
            <person name="Faria R."/>
            <person name="Formenti G."/>
            <person name="Sims Y."/>
            <person name="Smith T.P."/>
            <person name="Tracey A."/>
            <person name="Wood J.M.D."/>
            <person name="Zagrodzka Z.B."/>
            <person name="Johannesson K."/>
            <person name="Butlin R.K."/>
            <person name="Leder E.H."/>
        </authorList>
    </citation>
    <scope>NUCLEOTIDE SEQUENCE [LARGE SCALE GENOMIC DNA]</scope>
    <source>
        <strain evidence="3">Snail1</strain>
        <tissue evidence="3">Muscle</tissue>
    </source>
</reference>
<proteinExistence type="predicted"/>
<organism evidence="3 4">
    <name type="scientific">Littorina saxatilis</name>
    <dbReference type="NCBI Taxonomy" id="31220"/>
    <lineage>
        <taxon>Eukaryota</taxon>
        <taxon>Metazoa</taxon>
        <taxon>Spiralia</taxon>
        <taxon>Lophotrochozoa</taxon>
        <taxon>Mollusca</taxon>
        <taxon>Gastropoda</taxon>
        <taxon>Caenogastropoda</taxon>
        <taxon>Littorinimorpha</taxon>
        <taxon>Littorinoidea</taxon>
        <taxon>Littorinidae</taxon>
        <taxon>Littorina</taxon>
    </lineage>
</organism>
<dbReference type="Proteomes" id="UP001374579">
    <property type="component" value="Unassembled WGS sequence"/>
</dbReference>
<name>A0AAN9ANU5_9CAEN</name>
<feature type="signal peptide" evidence="2">
    <location>
        <begin position="1"/>
        <end position="22"/>
    </location>
</feature>
<feature type="compositionally biased region" description="Low complexity" evidence="1">
    <location>
        <begin position="193"/>
        <end position="203"/>
    </location>
</feature>
<sequence length="308" mass="33150">MKSVGIFLAAAAVLAMLPATKGDMIMQGGETMMKKNCWPNDTMVAQCFASLPAAKMMPRPRRGNDSYATETEEGVAFVEYSVTTVQRQPIKFCDSKDDLIKALDCMTSSMMSQCPDMPDEMLTHNDRLVRAFNGYCNRVDEVNAACMRTQWMVPMTCKRRVMDDMRNNGSSMQPGGSGGGMKQSPPPPPPPTTQTMPGSEPPAEGGPGPEPKPEMGGDKGRQMICNFQYRMMRCVKTTMKACPGGTADVMAELMKNMATASCAAMMDTWAAQVTGDNCQGSDCGAASGLSVAGTLGLLPVFLCIYMLV</sequence>
<feature type="region of interest" description="Disordered" evidence="1">
    <location>
        <begin position="164"/>
        <end position="219"/>
    </location>
</feature>
<protein>
    <submittedName>
        <fullName evidence="3">Uncharacterized protein</fullName>
    </submittedName>
</protein>
<keyword evidence="4" id="KW-1185">Reference proteome</keyword>
<evidence type="ECO:0000256" key="2">
    <source>
        <dbReference type="SAM" id="SignalP"/>
    </source>
</evidence>
<evidence type="ECO:0000256" key="1">
    <source>
        <dbReference type="SAM" id="MobiDB-lite"/>
    </source>
</evidence>
<feature type="chain" id="PRO_5042852346" evidence="2">
    <location>
        <begin position="23"/>
        <end position="308"/>
    </location>
</feature>
<comment type="caution">
    <text evidence="3">The sequence shown here is derived from an EMBL/GenBank/DDBJ whole genome shotgun (WGS) entry which is preliminary data.</text>
</comment>
<accession>A0AAN9ANU5</accession>